<evidence type="ECO:0000259" key="1">
    <source>
        <dbReference type="Pfam" id="PF02721"/>
    </source>
</evidence>
<dbReference type="InterPro" id="IPR012340">
    <property type="entry name" value="NA-bd_OB-fold"/>
</dbReference>
<protein>
    <recommendedName>
        <fullName evidence="1">Replication protein A 70 kDa DNA-binding subunit B/D first OB fold domain-containing protein</fullName>
    </recommendedName>
</protein>
<sequence>MAPIYYTKPWVDVNLYLRFPAVLYHVPGKENVCIKVKVIRLWKVHTFLNPSKFSSVEMVLMDEKSFFVDLFAVISGAKIHDTIRKQLFYMFDSKVDEGKLYEMSYFSVFPPSGNYRTTLHPYKLVFQVKTSVLPGENKPSLQNVMNTTRILINSDIHEVEEFQNSIVVHGIEIDGAVPMIGECVRSSLEEEFLRMHLKKSLAKLNNLCEDGVFRQTMMVLCSRSIFTPTQVAHSAIDLDSNGLSDEPNDDGDLEPLEFLKDLIVTRTSL</sequence>
<dbReference type="OrthoDB" id="1914402at2759"/>
<gene>
    <name evidence="2" type="ORF">TSUD_279680</name>
</gene>
<dbReference type="InterPro" id="IPR003871">
    <property type="entry name" value="RFA1B/D_OB_1st"/>
</dbReference>
<dbReference type="EMBL" id="DF973521">
    <property type="protein sequence ID" value="GAU33292.1"/>
    <property type="molecule type" value="Genomic_DNA"/>
</dbReference>
<evidence type="ECO:0000313" key="3">
    <source>
        <dbReference type="Proteomes" id="UP000242715"/>
    </source>
</evidence>
<proteinExistence type="predicted"/>
<feature type="domain" description="Replication protein A 70 kDa DNA-binding subunit B/D first OB fold" evidence="1">
    <location>
        <begin position="27"/>
        <end position="133"/>
    </location>
</feature>
<dbReference type="Gene3D" id="2.40.50.140">
    <property type="entry name" value="Nucleic acid-binding proteins"/>
    <property type="match status" value="1"/>
</dbReference>
<evidence type="ECO:0000313" key="2">
    <source>
        <dbReference type="EMBL" id="GAU33292.1"/>
    </source>
</evidence>
<dbReference type="SUPFAM" id="SSF50249">
    <property type="entry name" value="Nucleic acid-binding proteins"/>
    <property type="match status" value="1"/>
</dbReference>
<dbReference type="Proteomes" id="UP000242715">
    <property type="component" value="Unassembled WGS sequence"/>
</dbReference>
<organism evidence="2 3">
    <name type="scientific">Trifolium subterraneum</name>
    <name type="common">Subterranean clover</name>
    <dbReference type="NCBI Taxonomy" id="3900"/>
    <lineage>
        <taxon>Eukaryota</taxon>
        <taxon>Viridiplantae</taxon>
        <taxon>Streptophyta</taxon>
        <taxon>Embryophyta</taxon>
        <taxon>Tracheophyta</taxon>
        <taxon>Spermatophyta</taxon>
        <taxon>Magnoliopsida</taxon>
        <taxon>eudicotyledons</taxon>
        <taxon>Gunneridae</taxon>
        <taxon>Pentapetalae</taxon>
        <taxon>rosids</taxon>
        <taxon>fabids</taxon>
        <taxon>Fabales</taxon>
        <taxon>Fabaceae</taxon>
        <taxon>Papilionoideae</taxon>
        <taxon>50 kb inversion clade</taxon>
        <taxon>NPAAA clade</taxon>
        <taxon>Hologalegina</taxon>
        <taxon>IRL clade</taxon>
        <taxon>Trifolieae</taxon>
        <taxon>Trifolium</taxon>
    </lineage>
</organism>
<dbReference type="PANTHER" id="PTHR47165:SF4">
    <property type="entry name" value="OS03G0429900 PROTEIN"/>
    <property type="match status" value="1"/>
</dbReference>
<dbReference type="Pfam" id="PF02721">
    <property type="entry name" value="DUF223"/>
    <property type="match status" value="1"/>
</dbReference>
<name>A0A2Z6N8Z8_TRISU</name>
<reference evidence="3" key="1">
    <citation type="journal article" date="2017" name="Front. Plant Sci.">
        <title>Climate Clever Clovers: New Paradigm to Reduce the Environmental Footprint of Ruminants by Breeding Low Methanogenic Forages Utilizing Haplotype Variation.</title>
        <authorList>
            <person name="Kaur P."/>
            <person name="Appels R."/>
            <person name="Bayer P.E."/>
            <person name="Keeble-Gagnere G."/>
            <person name="Wang J."/>
            <person name="Hirakawa H."/>
            <person name="Shirasawa K."/>
            <person name="Vercoe P."/>
            <person name="Stefanova K."/>
            <person name="Durmic Z."/>
            <person name="Nichols P."/>
            <person name="Revell C."/>
            <person name="Isobe S.N."/>
            <person name="Edwards D."/>
            <person name="Erskine W."/>
        </authorList>
    </citation>
    <scope>NUCLEOTIDE SEQUENCE [LARGE SCALE GENOMIC DNA]</scope>
    <source>
        <strain evidence="3">cv. Daliak</strain>
    </source>
</reference>
<keyword evidence="3" id="KW-1185">Reference proteome</keyword>
<dbReference type="AlphaFoldDB" id="A0A2Z6N8Z8"/>
<dbReference type="PANTHER" id="PTHR47165">
    <property type="entry name" value="OS03G0429900 PROTEIN"/>
    <property type="match status" value="1"/>
</dbReference>
<dbReference type="CDD" id="cd04480">
    <property type="entry name" value="RPA1_DBD_A_like"/>
    <property type="match status" value="1"/>
</dbReference>
<accession>A0A2Z6N8Z8</accession>